<dbReference type="Pfam" id="PF03795">
    <property type="entry name" value="YCII"/>
    <property type="match status" value="1"/>
</dbReference>
<dbReference type="Gene3D" id="3.30.70.1060">
    <property type="entry name" value="Dimeric alpha+beta barrel"/>
    <property type="match status" value="1"/>
</dbReference>
<dbReference type="Proteomes" id="UP000027665">
    <property type="component" value="Unassembled WGS sequence"/>
</dbReference>
<accession>A0A073INX5</accession>
<dbReference type="STRING" id="2754.EH55_11630"/>
<dbReference type="InterPro" id="IPR005545">
    <property type="entry name" value="YCII"/>
</dbReference>
<evidence type="ECO:0000259" key="2">
    <source>
        <dbReference type="Pfam" id="PF03795"/>
    </source>
</evidence>
<feature type="domain" description="YCII-related" evidence="2">
    <location>
        <begin position="1"/>
        <end position="78"/>
    </location>
</feature>
<dbReference type="RefSeq" id="WP_051682904.1">
    <property type="nucleotide sequence ID" value="NZ_JAWRIX010000041.1"/>
</dbReference>
<evidence type="ECO:0000313" key="3">
    <source>
        <dbReference type="EMBL" id="KEJ91196.1"/>
    </source>
</evidence>
<dbReference type="eggNOG" id="COG2350">
    <property type="taxonomic scope" value="Bacteria"/>
</dbReference>
<evidence type="ECO:0000256" key="1">
    <source>
        <dbReference type="ARBA" id="ARBA00007689"/>
    </source>
</evidence>
<dbReference type="PANTHER" id="PTHR37828:SF1">
    <property type="entry name" value="YCII-RELATED DOMAIN-CONTAINING PROTEIN"/>
    <property type="match status" value="1"/>
</dbReference>
<dbReference type="InterPro" id="IPR011008">
    <property type="entry name" value="Dimeric_a/b-barrel"/>
</dbReference>
<dbReference type="AlphaFoldDB" id="A0A073INX5"/>
<dbReference type="GO" id="GO:0016787">
    <property type="term" value="F:hydrolase activity"/>
    <property type="evidence" value="ECO:0007669"/>
    <property type="project" value="UniProtKB-KW"/>
</dbReference>
<evidence type="ECO:0000313" key="4">
    <source>
        <dbReference type="Proteomes" id="UP000027665"/>
    </source>
</evidence>
<dbReference type="EMBL" id="JMKI01000054">
    <property type="protein sequence ID" value="KEJ91196.1"/>
    <property type="molecule type" value="Genomic_DNA"/>
</dbReference>
<gene>
    <name evidence="3" type="ORF">EH55_11630</name>
</gene>
<dbReference type="PANTHER" id="PTHR37828">
    <property type="entry name" value="GSR2449 PROTEIN"/>
    <property type="match status" value="1"/>
</dbReference>
<comment type="similarity">
    <text evidence="1">Belongs to the YciI family.</text>
</comment>
<dbReference type="SUPFAM" id="SSF54909">
    <property type="entry name" value="Dimeric alpha+beta barrel"/>
    <property type="match status" value="1"/>
</dbReference>
<keyword evidence="3" id="KW-0378">Hydrolase</keyword>
<name>A0A073INX5_9BACT</name>
<organism evidence="3 4">
    <name type="scientific">Synergistes jonesii</name>
    <dbReference type="NCBI Taxonomy" id="2754"/>
    <lineage>
        <taxon>Bacteria</taxon>
        <taxon>Thermotogati</taxon>
        <taxon>Synergistota</taxon>
        <taxon>Synergistia</taxon>
        <taxon>Synergistales</taxon>
        <taxon>Synergistaceae</taxon>
        <taxon>Synergistes</taxon>
    </lineage>
</organism>
<reference evidence="3 4" key="1">
    <citation type="submission" date="2014-04" db="EMBL/GenBank/DDBJ databases">
        <title>Draft Genome Sequence of Synergistes jonesii.</title>
        <authorList>
            <person name="Coil D.A."/>
            <person name="Eisen J.A."/>
            <person name="Holland-Moritz H.E."/>
        </authorList>
    </citation>
    <scope>NUCLEOTIDE SEQUENCE [LARGE SCALE GENOMIC DNA]</scope>
    <source>
        <strain evidence="3 4">78-1</strain>
    </source>
</reference>
<dbReference type="GeneID" id="90984629"/>
<comment type="caution">
    <text evidence="3">The sequence shown here is derived from an EMBL/GenBank/DDBJ whole genome shotgun (WGS) entry which is preliminary data.</text>
</comment>
<proteinExistence type="inferred from homology"/>
<sequence>MFLVLTTYAKGMEEVDKFLPAHSAFLDKYYAQKKIIFSGRRNPRVGGAILFRVETEDEVKAILAEDPFRVNGITECEYYEIIPTKYDEEFAGFLPSRRRTLAVRKGGA</sequence>
<keyword evidence="4" id="KW-1185">Reference proteome</keyword>
<dbReference type="OrthoDB" id="9814407at2"/>
<protein>
    <submittedName>
        <fullName evidence="3">GTP cyclohydrolase</fullName>
    </submittedName>
</protein>